<comment type="caution">
    <text evidence="3">The sequence shown here is derived from an EMBL/GenBank/DDBJ whole genome shotgun (WGS) entry which is preliminary data.</text>
</comment>
<dbReference type="RefSeq" id="WP_284252025.1">
    <property type="nucleotide sequence ID" value="NZ_BSVB01000001.1"/>
</dbReference>
<sequence length="388" mass="43454">MKNAPTWLDAGALNLAVQSPMLDLAPALREARMLCIPSRLDVRAAAALIPRPEPVGLSRFGHQVTNETPRRYERPAFFLDIAPGLVRVRKRLVAEKFGYGDDDGVDDSEDDAPTRGRVTEWSERSRNRMTVTLESLDYEPMFSDPGRRAAMVTLTLPGVGDDGDPDYWESLVPDLPTFKKMVDRFVRAYAVTWGEHLRGVWKMEFQRRGAPHLHILMAPPARGERRSVRVRREGRGVTIPNQSFVKWAGYRWADIVGATGQARRDHEARGVDLSEREVERYADPRRIGTYFAKHGSFTAKDYQNDMPAHWRAKILAGESGGGNFWGYWGLEKAVETVELAPRRAGAARPAAVRAGELEPLRRRSPEGDRTGVAVGTAIMSVCKYSLCV</sequence>
<feature type="compositionally biased region" description="Basic and acidic residues" evidence="1">
    <location>
        <begin position="112"/>
        <end position="123"/>
    </location>
</feature>
<proteinExistence type="predicted"/>
<evidence type="ECO:0000256" key="1">
    <source>
        <dbReference type="SAM" id="MobiDB-lite"/>
    </source>
</evidence>
<evidence type="ECO:0000313" key="3">
    <source>
        <dbReference type="EMBL" id="GMA93293.1"/>
    </source>
</evidence>
<evidence type="ECO:0000313" key="4">
    <source>
        <dbReference type="Proteomes" id="UP001157034"/>
    </source>
</evidence>
<feature type="region of interest" description="Disordered" evidence="1">
    <location>
        <begin position="102"/>
        <end position="123"/>
    </location>
</feature>
<dbReference type="InterPro" id="IPR056906">
    <property type="entry name" value="ORF2/G2P_dom"/>
</dbReference>
<reference evidence="4" key="1">
    <citation type="journal article" date="2019" name="Int. J. Syst. Evol. Microbiol.">
        <title>The Global Catalogue of Microorganisms (GCM) 10K type strain sequencing project: providing services to taxonomists for standard genome sequencing and annotation.</title>
        <authorList>
            <consortium name="The Broad Institute Genomics Platform"/>
            <consortium name="The Broad Institute Genome Sequencing Center for Infectious Disease"/>
            <person name="Wu L."/>
            <person name="Ma J."/>
        </authorList>
    </citation>
    <scope>NUCLEOTIDE SEQUENCE [LARGE SCALE GENOMIC DNA]</scope>
    <source>
        <strain evidence="4">NBRC 108894</strain>
    </source>
</reference>
<name>A0ABQ6JYF9_9MICO</name>
<feature type="domain" description="Replication-associated protein ORF2/G2P" evidence="2">
    <location>
        <begin position="150"/>
        <end position="250"/>
    </location>
</feature>
<keyword evidence="4" id="KW-1185">Reference proteome</keyword>
<dbReference type="Pfam" id="PF23343">
    <property type="entry name" value="REP_ORF2-G2P"/>
    <property type="match status" value="1"/>
</dbReference>
<protein>
    <recommendedName>
        <fullName evidence="2">Replication-associated protein ORF2/G2P domain-containing protein</fullName>
    </recommendedName>
</protein>
<evidence type="ECO:0000259" key="2">
    <source>
        <dbReference type="Pfam" id="PF23343"/>
    </source>
</evidence>
<dbReference type="EMBL" id="BSVB01000001">
    <property type="protein sequence ID" value="GMA93293.1"/>
    <property type="molecule type" value="Genomic_DNA"/>
</dbReference>
<gene>
    <name evidence="3" type="ORF">GCM10025881_01170</name>
</gene>
<feature type="compositionally biased region" description="Acidic residues" evidence="1">
    <location>
        <begin position="102"/>
        <end position="111"/>
    </location>
</feature>
<organism evidence="3 4">
    <name type="scientific">Pseudolysinimonas kribbensis</name>
    <dbReference type="NCBI Taxonomy" id="433641"/>
    <lineage>
        <taxon>Bacteria</taxon>
        <taxon>Bacillati</taxon>
        <taxon>Actinomycetota</taxon>
        <taxon>Actinomycetes</taxon>
        <taxon>Micrococcales</taxon>
        <taxon>Microbacteriaceae</taxon>
        <taxon>Pseudolysinimonas</taxon>
    </lineage>
</organism>
<accession>A0ABQ6JYF9</accession>
<dbReference type="Proteomes" id="UP001157034">
    <property type="component" value="Unassembled WGS sequence"/>
</dbReference>